<dbReference type="PROSITE" id="PS51746">
    <property type="entry name" value="PPM_2"/>
    <property type="match status" value="1"/>
</dbReference>
<evidence type="ECO:0000313" key="3">
    <source>
        <dbReference type="EMBL" id="MBM9509096.1"/>
    </source>
</evidence>
<dbReference type="SMART" id="SM00332">
    <property type="entry name" value="PP2Cc"/>
    <property type="match status" value="1"/>
</dbReference>
<dbReference type="InterPro" id="IPR036457">
    <property type="entry name" value="PPM-type-like_dom_sf"/>
</dbReference>
<dbReference type="SUPFAM" id="SSF81606">
    <property type="entry name" value="PP2C-like"/>
    <property type="match status" value="1"/>
</dbReference>
<dbReference type="Gene3D" id="3.60.40.10">
    <property type="entry name" value="PPM-type phosphatase domain"/>
    <property type="match status" value="1"/>
</dbReference>
<reference evidence="3 4" key="1">
    <citation type="submission" date="2021-01" db="EMBL/GenBank/DDBJ databases">
        <title>Streptomyces acididurans sp. nov., isolated from a peat swamp forest soil.</title>
        <authorList>
            <person name="Chantavorakit T."/>
            <person name="Duangmal K."/>
        </authorList>
    </citation>
    <scope>NUCLEOTIDE SEQUENCE [LARGE SCALE GENOMIC DNA]</scope>
    <source>
        <strain evidence="3 4">KK5PA1</strain>
    </source>
</reference>
<dbReference type="CDD" id="cd00143">
    <property type="entry name" value="PP2Cc"/>
    <property type="match status" value="1"/>
</dbReference>
<dbReference type="SMART" id="SM00331">
    <property type="entry name" value="PP2C_SIG"/>
    <property type="match status" value="1"/>
</dbReference>
<feature type="compositionally biased region" description="Basic and acidic residues" evidence="1">
    <location>
        <begin position="46"/>
        <end position="80"/>
    </location>
</feature>
<feature type="region of interest" description="Disordered" evidence="1">
    <location>
        <begin position="35"/>
        <end position="196"/>
    </location>
</feature>
<evidence type="ECO:0000256" key="1">
    <source>
        <dbReference type="SAM" id="MobiDB-lite"/>
    </source>
</evidence>
<dbReference type="InterPro" id="IPR001932">
    <property type="entry name" value="PPM-type_phosphatase-like_dom"/>
</dbReference>
<feature type="domain" description="PPM-type phosphatase" evidence="2">
    <location>
        <begin position="203"/>
        <end position="418"/>
    </location>
</feature>
<name>A0ABS2U2W9_9ACTN</name>
<keyword evidence="4" id="KW-1185">Reference proteome</keyword>
<organism evidence="3 4">
    <name type="scientific">Actinacidiphila acididurans</name>
    <dbReference type="NCBI Taxonomy" id="2784346"/>
    <lineage>
        <taxon>Bacteria</taxon>
        <taxon>Bacillati</taxon>
        <taxon>Actinomycetota</taxon>
        <taxon>Actinomycetes</taxon>
        <taxon>Kitasatosporales</taxon>
        <taxon>Streptomycetaceae</taxon>
        <taxon>Actinacidiphila</taxon>
    </lineage>
</organism>
<dbReference type="Proteomes" id="UP000749040">
    <property type="component" value="Unassembled WGS sequence"/>
</dbReference>
<dbReference type="EMBL" id="JADKYB010000022">
    <property type="protein sequence ID" value="MBM9509096.1"/>
    <property type="molecule type" value="Genomic_DNA"/>
</dbReference>
<comment type="caution">
    <text evidence="3">The sequence shown here is derived from an EMBL/GenBank/DDBJ whole genome shotgun (WGS) entry which is preliminary data.</text>
</comment>
<feature type="compositionally biased region" description="Basic and acidic residues" evidence="1">
    <location>
        <begin position="116"/>
        <end position="147"/>
    </location>
</feature>
<evidence type="ECO:0000259" key="2">
    <source>
        <dbReference type="PROSITE" id="PS51746"/>
    </source>
</evidence>
<protein>
    <submittedName>
        <fullName evidence="3">Protein phosphatase 2C domain-containing protein</fullName>
    </submittedName>
</protein>
<accession>A0ABS2U2W9</accession>
<gene>
    <name evidence="3" type="ORF">ITX44_32030</name>
</gene>
<dbReference type="Pfam" id="PF13672">
    <property type="entry name" value="PP2C_2"/>
    <property type="match status" value="1"/>
</dbReference>
<feature type="compositionally biased region" description="Low complexity" evidence="1">
    <location>
        <begin position="186"/>
        <end position="196"/>
    </location>
</feature>
<dbReference type="RefSeq" id="WP_236062101.1">
    <property type="nucleotide sequence ID" value="NZ_JADKYB010000022.1"/>
</dbReference>
<proteinExistence type="predicted"/>
<evidence type="ECO:0000313" key="4">
    <source>
        <dbReference type="Proteomes" id="UP000749040"/>
    </source>
</evidence>
<sequence>MSYSVLLLSAVLAILVFLALILLIREAWRARSWNHRHNGSGRTTGRWREPAPKRESGPREPQTRTPKPEPARDARHRDGDGPVTHLRTPDLALPALPSASRRPADPPESGSPAAADQDRLPARTEDVGEPARDEPRGLPAAEHRRPDTLVTPAKGLPALPSAQRPESATGQPEAAAARPRRDAEAGGRPARAPGEATGTVWLHTGAATSAGRHRRRNEDAHFADPDLVVVADGVGGGPAGDVAAKLAVDAVVRAWRRSGRPTHHHLEGGFRDANAAVGQYVRTHPRLRGMATTLDACVVVGDRIVGAHVGDGSVWAVSPADRSVRLVTKAHAEPRGPLLRVIGSPGGARPDLWEIAARPDTRLILSSDGLVADQDERSVRKLIGSTLDVGPAETASILLKSALKAGGSDNITVIVADIVLTGPIAQPLSFGE</sequence>